<dbReference type="Proteomes" id="UP000095003">
    <property type="component" value="Unassembled WGS sequence"/>
</dbReference>
<dbReference type="EMBL" id="MCGI01000001">
    <property type="protein sequence ID" value="ODM12357.1"/>
    <property type="molecule type" value="Genomic_DNA"/>
</dbReference>
<dbReference type="InterPro" id="IPR002934">
    <property type="entry name" value="Polymerase_NTP_transf_dom"/>
</dbReference>
<evidence type="ECO:0000259" key="1">
    <source>
        <dbReference type="Pfam" id="PF01909"/>
    </source>
</evidence>
<dbReference type="AlphaFoldDB" id="A0A1E3AUI1"/>
<dbReference type="GO" id="GO:0016779">
    <property type="term" value="F:nucleotidyltransferase activity"/>
    <property type="evidence" value="ECO:0007669"/>
    <property type="project" value="InterPro"/>
</dbReference>
<comment type="caution">
    <text evidence="2">The sequence shown here is derived from an EMBL/GenBank/DDBJ whole genome shotgun (WGS) entry which is preliminary data.</text>
</comment>
<reference evidence="2 3" key="1">
    <citation type="submission" date="2016-07" db="EMBL/GenBank/DDBJ databases">
        <title>Characterization of isolates of Eisenbergiella tayi derived from blood cultures, using whole genome sequencing.</title>
        <authorList>
            <person name="Burdz T."/>
            <person name="Wiebe D."/>
            <person name="Huynh C."/>
            <person name="Bernard K."/>
        </authorList>
    </citation>
    <scope>NUCLEOTIDE SEQUENCE [LARGE SCALE GENOMIC DNA]</scope>
    <source>
        <strain evidence="2 3">NML 120489</strain>
    </source>
</reference>
<dbReference type="RefSeq" id="WP_069155370.1">
    <property type="nucleotide sequence ID" value="NZ_DBFYTC010000011.1"/>
</dbReference>
<dbReference type="PANTHER" id="PTHR33933">
    <property type="entry name" value="NUCLEOTIDYLTRANSFERASE"/>
    <property type="match status" value="1"/>
</dbReference>
<dbReference type="CDD" id="cd05403">
    <property type="entry name" value="NT_KNTase_like"/>
    <property type="match status" value="1"/>
</dbReference>
<dbReference type="GeneID" id="93303430"/>
<dbReference type="InterPro" id="IPR052548">
    <property type="entry name" value="Type_VII_TA_antitoxin"/>
</dbReference>
<protein>
    <submittedName>
        <fullName evidence="2">Nucleotidyltransferase domain protein</fullName>
    </submittedName>
</protein>
<dbReference type="Gene3D" id="3.30.460.10">
    <property type="entry name" value="Beta Polymerase, domain 2"/>
    <property type="match status" value="1"/>
</dbReference>
<organism evidence="2 3">
    <name type="scientific">Eisenbergiella tayi</name>
    <dbReference type="NCBI Taxonomy" id="1432052"/>
    <lineage>
        <taxon>Bacteria</taxon>
        <taxon>Bacillati</taxon>
        <taxon>Bacillota</taxon>
        <taxon>Clostridia</taxon>
        <taxon>Lachnospirales</taxon>
        <taxon>Lachnospiraceae</taxon>
        <taxon>Eisenbergiella</taxon>
    </lineage>
</organism>
<dbReference type="Pfam" id="PF01909">
    <property type="entry name" value="NTP_transf_2"/>
    <property type="match status" value="1"/>
</dbReference>
<dbReference type="PANTHER" id="PTHR33933:SF1">
    <property type="entry name" value="PROTEIN ADENYLYLTRANSFERASE MNTA-RELATED"/>
    <property type="match status" value="1"/>
</dbReference>
<name>A0A1E3AUI1_9FIRM</name>
<proteinExistence type="predicted"/>
<sequence>MQELLLTDEIVDRVKVEAIDLVKDIMGVNLVQVILYGSCARGDFTDDSDIDIALLINCDRMEAKKYEDGLASAAAKLAMKYFAIVNFVSIPYEEFMEKRDWYAYFRNIEMDGIKLYGLRESHCQRQHG</sequence>
<keyword evidence="2" id="KW-0808">Transferase</keyword>
<accession>A0A1E3AUI1</accession>
<dbReference type="InterPro" id="IPR043519">
    <property type="entry name" value="NT_sf"/>
</dbReference>
<dbReference type="SUPFAM" id="SSF81301">
    <property type="entry name" value="Nucleotidyltransferase"/>
    <property type="match status" value="1"/>
</dbReference>
<evidence type="ECO:0000313" key="2">
    <source>
        <dbReference type="EMBL" id="ODM12357.1"/>
    </source>
</evidence>
<gene>
    <name evidence="2" type="ORF">BEH84_00065</name>
</gene>
<feature type="domain" description="Polymerase nucleotidyl transferase" evidence="1">
    <location>
        <begin position="30"/>
        <end position="67"/>
    </location>
</feature>
<evidence type="ECO:0000313" key="3">
    <source>
        <dbReference type="Proteomes" id="UP000095003"/>
    </source>
</evidence>